<name>A0A9E3H802_9NOST</name>
<reference evidence="1" key="1">
    <citation type="submission" date="2021-05" db="EMBL/GenBank/DDBJ databases">
        <authorList>
            <person name="Pietrasiak N."/>
            <person name="Ward R."/>
            <person name="Stajich J.E."/>
            <person name="Kurbessoian T."/>
        </authorList>
    </citation>
    <scope>NUCLEOTIDE SEQUENCE</scope>
    <source>
        <strain evidence="1">HA4357-MV3</strain>
    </source>
</reference>
<reference evidence="1" key="2">
    <citation type="journal article" date="2022" name="Microbiol. Resour. Announc.">
        <title>Metagenome Sequencing to Explore Phylogenomics of Terrestrial Cyanobacteria.</title>
        <authorList>
            <person name="Ward R.D."/>
            <person name="Stajich J.E."/>
            <person name="Johansen J.R."/>
            <person name="Huntemann M."/>
            <person name="Clum A."/>
            <person name="Foster B."/>
            <person name="Foster B."/>
            <person name="Roux S."/>
            <person name="Palaniappan K."/>
            <person name="Varghese N."/>
            <person name="Mukherjee S."/>
            <person name="Reddy T.B.K."/>
            <person name="Daum C."/>
            <person name="Copeland A."/>
            <person name="Chen I.A."/>
            <person name="Ivanova N.N."/>
            <person name="Kyrpides N.C."/>
            <person name="Shapiro N."/>
            <person name="Eloe-Fadrosh E.A."/>
            <person name="Pietrasiak N."/>
        </authorList>
    </citation>
    <scope>NUCLEOTIDE SEQUENCE</scope>
    <source>
        <strain evidence="1">HA4357-MV3</strain>
    </source>
</reference>
<dbReference type="Proteomes" id="UP000813215">
    <property type="component" value="Unassembled WGS sequence"/>
</dbReference>
<dbReference type="EMBL" id="JAHHHW010000085">
    <property type="protein sequence ID" value="MBW4432458.1"/>
    <property type="molecule type" value="Genomic_DNA"/>
</dbReference>
<accession>A0A9E3H802</accession>
<organism evidence="1 2">
    <name type="scientific">Pelatocladus maniniholoensis HA4357-MV3</name>
    <dbReference type="NCBI Taxonomy" id="1117104"/>
    <lineage>
        <taxon>Bacteria</taxon>
        <taxon>Bacillati</taxon>
        <taxon>Cyanobacteriota</taxon>
        <taxon>Cyanophyceae</taxon>
        <taxon>Nostocales</taxon>
        <taxon>Nostocaceae</taxon>
        <taxon>Pelatocladus</taxon>
    </lineage>
</organism>
<dbReference type="AlphaFoldDB" id="A0A9E3H802"/>
<evidence type="ECO:0000313" key="1">
    <source>
        <dbReference type="EMBL" id="MBW4432458.1"/>
    </source>
</evidence>
<protein>
    <submittedName>
        <fullName evidence="1">Uncharacterized protein</fullName>
    </submittedName>
</protein>
<proteinExistence type="predicted"/>
<comment type="caution">
    <text evidence="1">The sequence shown here is derived from an EMBL/GenBank/DDBJ whole genome shotgun (WGS) entry which is preliminary data.</text>
</comment>
<evidence type="ECO:0000313" key="2">
    <source>
        <dbReference type="Proteomes" id="UP000813215"/>
    </source>
</evidence>
<gene>
    <name evidence="1" type="ORF">KME28_12165</name>
</gene>
<sequence length="72" mass="7967">MAYLDHSFDERAKNFRALFAVVDSAIASGNNEQLALALNSITEIAKSSPFKDLANLTSVRAALNDPNHEWQF</sequence>